<proteinExistence type="predicted"/>
<protein>
    <recommendedName>
        <fullName evidence="2">Mrr-like domain-containing protein</fullName>
    </recommendedName>
</protein>
<feature type="transmembrane region" description="Helical" evidence="1">
    <location>
        <begin position="107"/>
        <end position="128"/>
    </location>
</feature>
<dbReference type="EMBL" id="AIMH01000005">
    <property type="protein sequence ID" value="EJF98591.1"/>
    <property type="molecule type" value="Genomic_DNA"/>
</dbReference>
<comment type="caution">
    <text evidence="3">The sequence shown here is derived from an EMBL/GenBank/DDBJ whole genome shotgun (WGS) entry which is preliminary data.</text>
</comment>
<evidence type="ECO:0000256" key="1">
    <source>
        <dbReference type="SAM" id="Phobius"/>
    </source>
</evidence>
<organism evidence="3 4">
    <name type="scientific">Bartonella vinsonii subsp. arupensis Pm136co</name>
    <dbReference type="NCBI Taxonomy" id="1094561"/>
    <lineage>
        <taxon>Bacteria</taxon>
        <taxon>Pseudomonadati</taxon>
        <taxon>Pseudomonadota</taxon>
        <taxon>Alphaproteobacteria</taxon>
        <taxon>Hyphomicrobiales</taxon>
        <taxon>Bartonellaceae</taxon>
        <taxon>Bartonella</taxon>
    </lineage>
</organism>
<dbReference type="InterPro" id="IPR039442">
    <property type="entry name" value="Mrr-like_dom"/>
</dbReference>
<keyword evidence="1" id="KW-0472">Membrane</keyword>
<gene>
    <name evidence="3" type="ORF">MEI_00414</name>
</gene>
<keyword evidence="1" id="KW-0812">Transmembrane</keyword>
<name>A0ABP2QUI0_BARVI</name>
<evidence type="ECO:0000313" key="4">
    <source>
        <dbReference type="Proteomes" id="UP000008948"/>
    </source>
</evidence>
<dbReference type="SUPFAM" id="SSF52980">
    <property type="entry name" value="Restriction endonuclease-like"/>
    <property type="match status" value="1"/>
</dbReference>
<dbReference type="InterPro" id="IPR011335">
    <property type="entry name" value="Restrct_endonuc-II-like"/>
</dbReference>
<accession>A0ABP2QUI0</accession>
<reference evidence="3 4" key="1">
    <citation type="submission" date="2012-03" db="EMBL/GenBank/DDBJ databases">
        <title>The Genome Sequence of Bartonella vinsonii subsp. arupensis str. Pm136co.</title>
        <authorList>
            <consortium name="The Broad Institute Genome Sequencing Platform"/>
            <consortium name="The Broad Institute Genome Sequencing Center for Infectious Disease"/>
            <person name="Feldgarden M."/>
            <person name="Kirby J."/>
            <person name="Kosoy M."/>
            <person name="Birtles R."/>
            <person name="Probert W.S."/>
            <person name="Chiaraviglio L."/>
            <person name="Young S.K."/>
            <person name="Zeng Q."/>
            <person name="Gargeya S."/>
            <person name="Fitzgerald M."/>
            <person name="Haas B."/>
            <person name="Abouelleil A."/>
            <person name="Alvarado L."/>
            <person name="Arachchi H.M."/>
            <person name="Berlin A."/>
            <person name="Chapman S.B."/>
            <person name="Gearin G."/>
            <person name="Goldberg J."/>
            <person name="Griggs A."/>
            <person name="Gujja S."/>
            <person name="Hansen M."/>
            <person name="Heiman D."/>
            <person name="Howarth C."/>
            <person name="Larimer J."/>
            <person name="Lui A."/>
            <person name="MacDonald P.J.P."/>
            <person name="McCowen C."/>
            <person name="Montmayeur A."/>
            <person name="Murphy C."/>
            <person name="Neiman D."/>
            <person name="Pearson M."/>
            <person name="Priest M."/>
            <person name="Roberts A."/>
            <person name="Saif S."/>
            <person name="Shea T."/>
            <person name="Sisk P."/>
            <person name="Stolte C."/>
            <person name="Sykes S."/>
            <person name="Wortman J."/>
            <person name="Nusbaum C."/>
            <person name="Birren B."/>
        </authorList>
    </citation>
    <scope>NUCLEOTIDE SEQUENCE [LARGE SCALE GENOMIC DNA]</scope>
    <source>
        <strain evidence="3 4">Pm136co</strain>
    </source>
</reference>
<keyword evidence="4" id="KW-1185">Reference proteome</keyword>
<evidence type="ECO:0000313" key="3">
    <source>
        <dbReference type="EMBL" id="EJF98591.1"/>
    </source>
</evidence>
<dbReference type="Proteomes" id="UP000008948">
    <property type="component" value="Unassembled WGS sequence"/>
</dbReference>
<evidence type="ECO:0000259" key="2">
    <source>
        <dbReference type="Pfam" id="PF13156"/>
    </source>
</evidence>
<dbReference type="Pfam" id="PF13156">
    <property type="entry name" value="Mrr_cat_2"/>
    <property type="match status" value="1"/>
</dbReference>
<keyword evidence="1" id="KW-1133">Transmembrane helix</keyword>
<feature type="domain" description="Mrr-like" evidence="2">
    <location>
        <begin position="45"/>
        <end position="105"/>
    </location>
</feature>
<sequence>MPQYHNSDNKQSSLRPLLQSYREKAISEQEKQKAFEKFVIAYLTEDPLQKQEYETVQSYRDVADRHGWKGSDIDTDIDLVAKIRDQNEYVAIQCKFMMPRIRLRKGILRALSLYPVKSGLNIAFLLTVQMGN</sequence>